<dbReference type="Gene3D" id="3.40.50.2300">
    <property type="match status" value="2"/>
</dbReference>
<keyword evidence="2" id="KW-0812">Transmembrane</keyword>
<dbReference type="Pfam" id="PF01094">
    <property type="entry name" value="ANF_receptor"/>
    <property type="match status" value="1"/>
</dbReference>
<dbReference type="PANTHER" id="PTHR24060">
    <property type="entry name" value="METABOTROPIC GLUTAMATE RECEPTOR"/>
    <property type="match status" value="1"/>
</dbReference>
<reference evidence="7" key="1">
    <citation type="submission" date="2016-06" db="UniProtKB">
        <authorList>
            <consortium name="WormBaseParasite"/>
        </authorList>
    </citation>
    <scope>IDENTIFICATION</scope>
</reference>
<name>A0A183D9P8_9BILA</name>
<proteinExistence type="predicted"/>
<dbReference type="AlphaFoldDB" id="A0A183D9P8"/>
<accession>A0A183D9P8</accession>
<evidence type="ECO:0000256" key="1">
    <source>
        <dbReference type="ARBA" id="ARBA00004370"/>
    </source>
</evidence>
<dbReference type="WBParaSite" id="GPUH_0000544601-mRNA-1">
    <property type="protein sequence ID" value="GPUH_0000544601-mRNA-1"/>
    <property type="gene ID" value="GPUH_0000544601"/>
</dbReference>
<protein>
    <submittedName>
        <fullName evidence="7">ANF_receptor domain-containing protein</fullName>
    </submittedName>
</protein>
<evidence type="ECO:0000256" key="2">
    <source>
        <dbReference type="ARBA" id="ARBA00022692"/>
    </source>
</evidence>
<comment type="subcellular location">
    <subcellularLocation>
        <location evidence="1">Membrane</location>
    </subcellularLocation>
</comment>
<dbReference type="GO" id="GO:0016020">
    <property type="term" value="C:membrane"/>
    <property type="evidence" value="ECO:0007669"/>
    <property type="project" value="UniProtKB-SubCell"/>
</dbReference>
<evidence type="ECO:0000256" key="5">
    <source>
        <dbReference type="ARBA" id="ARBA00023180"/>
    </source>
</evidence>
<evidence type="ECO:0000256" key="3">
    <source>
        <dbReference type="ARBA" id="ARBA00022989"/>
    </source>
</evidence>
<dbReference type="SUPFAM" id="SSF53822">
    <property type="entry name" value="Periplasmic binding protein-like I"/>
    <property type="match status" value="1"/>
</dbReference>
<evidence type="ECO:0000313" key="7">
    <source>
        <dbReference type="WBParaSite" id="GPUH_0000544601-mRNA-1"/>
    </source>
</evidence>
<dbReference type="InterPro" id="IPR050726">
    <property type="entry name" value="mGluR"/>
</dbReference>
<organism evidence="7">
    <name type="scientific">Gongylonema pulchrum</name>
    <dbReference type="NCBI Taxonomy" id="637853"/>
    <lineage>
        <taxon>Eukaryota</taxon>
        <taxon>Metazoa</taxon>
        <taxon>Ecdysozoa</taxon>
        <taxon>Nematoda</taxon>
        <taxon>Chromadorea</taxon>
        <taxon>Rhabditida</taxon>
        <taxon>Spirurina</taxon>
        <taxon>Spiruromorpha</taxon>
        <taxon>Spiruroidea</taxon>
        <taxon>Gongylonematidae</taxon>
        <taxon>Gongylonema</taxon>
    </lineage>
</organism>
<feature type="domain" description="Receptor ligand binding region" evidence="6">
    <location>
        <begin position="48"/>
        <end position="124"/>
    </location>
</feature>
<evidence type="ECO:0000256" key="4">
    <source>
        <dbReference type="ARBA" id="ARBA00023136"/>
    </source>
</evidence>
<sequence>LVMKSEWIHYCLRDKRSFAEIFTGTKKVNHTCIIFVAFYSDNFPDAKLSQVVNSIRVVGLALQALYNDRCPENSTLCTEMFALNGTLLYKYMLNVTFVDQFNQEMYFDANGDPPAWYDVLNYVGGEEGFRMVGEYRKKRLGKYRLKITESDIMFFDKTNRIPEKEKQRHAVGFVRTACLIKLSTIRKIYVRIVHWAGGQLKIEPVSTA</sequence>
<keyword evidence="4" id="KW-0472">Membrane</keyword>
<evidence type="ECO:0000259" key="6">
    <source>
        <dbReference type="Pfam" id="PF01094"/>
    </source>
</evidence>
<keyword evidence="5" id="KW-0325">Glycoprotein</keyword>
<keyword evidence="3" id="KW-1133">Transmembrane helix</keyword>
<dbReference type="InterPro" id="IPR001828">
    <property type="entry name" value="ANF_lig-bd_rcpt"/>
</dbReference>
<dbReference type="InterPro" id="IPR028082">
    <property type="entry name" value="Peripla_BP_I"/>
</dbReference>